<proteinExistence type="inferred from homology"/>
<dbReference type="Pfam" id="PF00501">
    <property type="entry name" value="AMP-binding"/>
    <property type="match status" value="1"/>
</dbReference>
<evidence type="ECO:0000313" key="9">
    <source>
        <dbReference type="Proteomes" id="UP001209083"/>
    </source>
</evidence>
<organism evidence="8 9">
    <name type="scientific">Saxibacter everestensis</name>
    <dbReference type="NCBI Taxonomy" id="2909229"/>
    <lineage>
        <taxon>Bacteria</taxon>
        <taxon>Bacillati</taxon>
        <taxon>Actinomycetota</taxon>
        <taxon>Actinomycetes</taxon>
        <taxon>Micrococcales</taxon>
        <taxon>Brevibacteriaceae</taxon>
        <taxon>Saxibacter</taxon>
    </lineage>
</organism>
<keyword evidence="3" id="KW-0276">Fatty acid metabolism</keyword>
<dbReference type="PANTHER" id="PTHR43272:SF32">
    <property type="entry name" value="AMP-DEPENDENT SYNTHETASE_LIGASE DOMAIN-CONTAINING PROTEIN"/>
    <property type="match status" value="1"/>
</dbReference>
<sequence length="599" mass="64392">MRENSIEQVISADASSNITDLLLDRVSRLPDHPLFALRKDDHTWADVTAREFLETVHAVAKGFIAAGLQPGDRVGILSRTRYEWTITDFALWFAGAISVPIYETSSAQQIAWNLGQTGAVGVVVESAHHQQSTLSIQAGLHALTNIWCIESGALEQLKARGAEVTDDVLEARRRSATAQDTATIIFTSGTTGAPKGCELSHANFVDLALSARQRIPEVVMNDEPSSLLFMPLAHVFARFIEVLNVASNVRTGFTASTADLLDDLGSFRPSFILAVPRVFEKVYNSAAKKAGSGSRGKLFSAAVNTAIDFSTALDSARGPSIGLRMRHALFGRLVYSKLKSAMGGRLGYAVSGGASLGARLGHFYRGIGLTVLEGYGLTETTAPIVVNCPDAQRIGTVGPPLPGSAIRIADDAEILVRGIGVFQRYWNDQAATAAAFTDGWFHTGDFGSIDDNGYLSVIGRKKELLVTAGGKNVSPSGIENRVSAEPEVAQCMLVGDGRQFIAALVTLDRDMIERDRSKDSPEVIQAVRTAFQEANQSVSRPEQVKKFLILDSEFTEADGTLTPSLKLKRNVIAERFGSDIDALYATAGHDVTPRENAPA</sequence>
<evidence type="ECO:0000256" key="2">
    <source>
        <dbReference type="ARBA" id="ARBA00022598"/>
    </source>
</evidence>
<dbReference type="Pfam" id="PF23562">
    <property type="entry name" value="AMP-binding_C_3"/>
    <property type="match status" value="1"/>
</dbReference>
<feature type="domain" description="AMP-dependent synthetase/ligase" evidence="7">
    <location>
        <begin position="25"/>
        <end position="426"/>
    </location>
</feature>
<keyword evidence="2" id="KW-0436">Ligase</keyword>
<evidence type="ECO:0000259" key="7">
    <source>
        <dbReference type="Pfam" id="PF00501"/>
    </source>
</evidence>
<gene>
    <name evidence="8" type="ORF">LWF01_07070</name>
</gene>
<evidence type="ECO:0000256" key="4">
    <source>
        <dbReference type="ARBA" id="ARBA00023098"/>
    </source>
</evidence>
<evidence type="ECO:0000256" key="1">
    <source>
        <dbReference type="ARBA" id="ARBA00006432"/>
    </source>
</evidence>
<dbReference type="InterPro" id="IPR045851">
    <property type="entry name" value="AMP-bd_C_sf"/>
</dbReference>
<dbReference type="RefSeq" id="WP_349640331.1">
    <property type="nucleotide sequence ID" value="NZ_CP090958.1"/>
</dbReference>
<dbReference type="Gene3D" id="3.30.300.30">
    <property type="match status" value="1"/>
</dbReference>
<evidence type="ECO:0000256" key="6">
    <source>
        <dbReference type="ARBA" id="ARBA00032875"/>
    </source>
</evidence>
<dbReference type="PROSITE" id="PS00455">
    <property type="entry name" value="AMP_BINDING"/>
    <property type="match status" value="1"/>
</dbReference>
<comment type="catalytic activity">
    <reaction evidence="5">
        <text>a long-chain fatty acid + ATP + CoA = a long-chain fatty acyl-CoA + AMP + diphosphate</text>
        <dbReference type="Rhea" id="RHEA:15421"/>
        <dbReference type="ChEBI" id="CHEBI:30616"/>
        <dbReference type="ChEBI" id="CHEBI:33019"/>
        <dbReference type="ChEBI" id="CHEBI:57287"/>
        <dbReference type="ChEBI" id="CHEBI:57560"/>
        <dbReference type="ChEBI" id="CHEBI:83139"/>
        <dbReference type="ChEBI" id="CHEBI:456215"/>
        <dbReference type="EC" id="6.2.1.3"/>
    </reaction>
    <physiologicalReaction direction="left-to-right" evidence="5">
        <dbReference type="Rhea" id="RHEA:15422"/>
    </physiologicalReaction>
</comment>
<dbReference type="SUPFAM" id="SSF56801">
    <property type="entry name" value="Acetyl-CoA synthetase-like"/>
    <property type="match status" value="1"/>
</dbReference>
<dbReference type="InterPro" id="IPR000873">
    <property type="entry name" value="AMP-dep_synth/lig_dom"/>
</dbReference>
<accession>A0ABY8QZ21</accession>
<evidence type="ECO:0000256" key="5">
    <source>
        <dbReference type="ARBA" id="ARBA00024484"/>
    </source>
</evidence>
<dbReference type="InterPro" id="IPR042099">
    <property type="entry name" value="ANL_N_sf"/>
</dbReference>
<evidence type="ECO:0000313" key="8">
    <source>
        <dbReference type="EMBL" id="WGW13509.1"/>
    </source>
</evidence>
<keyword evidence="4" id="KW-0443">Lipid metabolism</keyword>
<dbReference type="PANTHER" id="PTHR43272">
    <property type="entry name" value="LONG-CHAIN-FATTY-ACID--COA LIGASE"/>
    <property type="match status" value="1"/>
</dbReference>
<comment type="similarity">
    <text evidence="1">Belongs to the ATP-dependent AMP-binding enzyme family.</text>
</comment>
<name>A0ABY8QZ21_9MICO</name>
<dbReference type="CDD" id="cd05907">
    <property type="entry name" value="VL_LC_FACS_like"/>
    <property type="match status" value="1"/>
</dbReference>
<dbReference type="EMBL" id="CP090958">
    <property type="protein sequence ID" value="WGW13509.1"/>
    <property type="molecule type" value="Genomic_DNA"/>
</dbReference>
<dbReference type="Proteomes" id="UP001209083">
    <property type="component" value="Chromosome"/>
</dbReference>
<protein>
    <recommendedName>
        <fullName evidence="6">Acyl-CoA synthetase</fullName>
    </recommendedName>
</protein>
<evidence type="ECO:0000256" key="3">
    <source>
        <dbReference type="ARBA" id="ARBA00022832"/>
    </source>
</evidence>
<dbReference type="Gene3D" id="3.40.50.12780">
    <property type="entry name" value="N-terminal domain of ligase-like"/>
    <property type="match status" value="1"/>
</dbReference>
<dbReference type="InterPro" id="IPR020845">
    <property type="entry name" value="AMP-binding_CS"/>
</dbReference>
<keyword evidence="9" id="KW-1185">Reference proteome</keyword>
<reference evidence="8 9" key="1">
    <citation type="submission" date="2023-05" db="EMBL/GenBank/DDBJ databases">
        <title>Lithophilousrod everest ZFBP1038 complete genpme.</title>
        <authorList>
            <person name="Tian M."/>
        </authorList>
    </citation>
    <scope>NUCLEOTIDE SEQUENCE [LARGE SCALE GENOMIC DNA]</scope>
    <source>
        <strain evidence="8 9">ZFBP1038</strain>
    </source>
</reference>